<feature type="non-terminal residue" evidence="3">
    <location>
        <position position="1"/>
    </location>
</feature>
<evidence type="ECO:0000313" key="4">
    <source>
        <dbReference type="Proteomes" id="UP000070355"/>
    </source>
</evidence>
<dbReference type="Proteomes" id="UP000070355">
    <property type="component" value="Unassembled WGS sequence"/>
</dbReference>
<evidence type="ECO:0000256" key="2">
    <source>
        <dbReference type="SAM" id="Phobius"/>
    </source>
</evidence>
<keyword evidence="2" id="KW-0472">Membrane</keyword>
<protein>
    <submittedName>
        <fullName evidence="3">LPXTG-motif protein cell wall anchor domain protein</fullName>
    </submittedName>
</protein>
<feature type="non-terminal residue" evidence="3">
    <location>
        <position position="190"/>
    </location>
</feature>
<dbReference type="STRING" id="1379.HMPREF3186_01495"/>
<feature type="compositionally biased region" description="Basic and acidic residues" evidence="1">
    <location>
        <begin position="180"/>
        <end position="190"/>
    </location>
</feature>
<feature type="transmembrane region" description="Helical" evidence="2">
    <location>
        <begin position="36"/>
        <end position="53"/>
    </location>
</feature>
<evidence type="ECO:0000313" key="3">
    <source>
        <dbReference type="EMBL" id="KXB58091.1"/>
    </source>
</evidence>
<keyword evidence="2" id="KW-1133">Transmembrane helix</keyword>
<reference evidence="4" key="1">
    <citation type="submission" date="2016-01" db="EMBL/GenBank/DDBJ databases">
        <authorList>
            <person name="Mitreva M."/>
            <person name="Pepin K.H."/>
            <person name="Mihindukulasuriya K.A."/>
            <person name="Fulton R."/>
            <person name="Fronick C."/>
            <person name="O'Laughlin M."/>
            <person name="Miner T."/>
            <person name="Herter B."/>
            <person name="Rosa B.A."/>
            <person name="Cordes M."/>
            <person name="Tomlinson C."/>
            <person name="Wollam A."/>
            <person name="Palsikar V.B."/>
            <person name="Mardis E.R."/>
            <person name="Wilson R.K."/>
        </authorList>
    </citation>
    <scope>NUCLEOTIDE SEQUENCE [LARGE SCALE GENOMIC DNA]</scope>
    <source>
        <strain evidence="4">DNF01167</strain>
    </source>
</reference>
<feature type="transmembrane region" description="Helical" evidence="2">
    <location>
        <begin position="12"/>
        <end position="29"/>
    </location>
</feature>
<dbReference type="NCBIfam" id="TIGR01167">
    <property type="entry name" value="LPXTG_anchor"/>
    <property type="match status" value="1"/>
</dbReference>
<sequence length="190" mass="20670">KLLPNTGDSSIPLYGLGLGTAALVVLLISRKNKNKVLSVLLIGALGQSVIVPYETFALENKILKHYNMSKEVNDSTQLKSGIIHIPGYKYVGFLEDGDVRGISINKETERMEGNAGTKEISKGTSLVQENLSEYTKPLATKGTQEPGHEGESAVREEAPEYIKPLETKGTQEPGRVGESVVREEAPEYTK</sequence>
<organism evidence="3 4">
    <name type="scientific">Gemella haemolysans</name>
    <dbReference type="NCBI Taxonomy" id="1379"/>
    <lineage>
        <taxon>Bacteria</taxon>
        <taxon>Bacillati</taxon>
        <taxon>Bacillota</taxon>
        <taxon>Bacilli</taxon>
        <taxon>Bacillales</taxon>
        <taxon>Gemellaceae</taxon>
        <taxon>Gemella</taxon>
    </lineage>
</organism>
<evidence type="ECO:0000256" key="1">
    <source>
        <dbReference type="SAM" id="MobiDB-lite"/>
    </source>
</evidence>
<feature type="region of interest" description="Disordered" evidence="1">
    <location>
        <begin position="136"/>
        <end position="190"/>
    </location>
</feature>
<name>A0A133ZRM6_9BACL</name>
<keyword evidence="2" id="KW-0812">Transmembrane</keyword>
<comment type="caution">
    <text evidence="3">The sequence shown here is derived from an EMBL/GenBank/DDBJ whole genome shotgun (WGS) entry which is preliminary data.</text>
</comment>
<feature type="compositionally biased region" description="Basic and acidic residues" evidence="1">
    <location>
        <begin position="146"/>
        <end position="166"/>
    </location>
</feature>
<dbReference type="RefSeq" id="WP_156438991.1">
    <property type="nucleotide sequence ID" value="NZ_KQ959984.1"/>
</dbReference>
<dbReference type="EMBL" id="LSDC01000104">
    <property type="protein sequence ID" value="KXB58091.1"/>
    <property type="molecule type" value="Genomic_DNA"/>
</dbReference>
<proteinExistence type="predicted"/>
<gene>
    <name evidence="3" type="ORF">HMPREF3186_01495</name>
</gene>
<dbReference type="OrthoDB" id="2232757at2"/>
<dbReference type="AlphaFoldDB" id="A0A133ZRM6"/>
<accession>A0A133ZRM6</accession>